<dbReference type="InterPro" id="IPR015240">
    <property type="entry name" value="tRNA_sdUridine_synth_fam1_C"/>
</dbReference>
<dbReference type="NCBIfam" id="TIGR00431">
    <property type="entry name" value="TruB"/>
    <property type="match status" value="1"/>
</dbReference>
<dbReference type="InterPro" id="IPR014780">
    <property type="entry name" value="tRNA_psdUridine_synth_TruB"/>
</dbReference>
<evidence type="ECO:0000256" key="4">
    <source>
        <dbReference type="ARBA" id="ARBA00023235"/>
    </source>
</evidence>
<dbReference type="SUPFAM" id="SSF55120">
    <property type="entry name" value="Pseudouridine synthase"/>
    <property type="match status" value="1"/>
</dbReference>
<keyword evidence="3 5" id="KW-0819">tRNA processing</keyword>
<dbReference type="PANTHER" id="PTHR13767">
    <property type="entry name" value="TRNA-PSEUDOURIDINE SYNTHASE"/>
    <property type="match status" value="1"/>
</dbReference>
<dbReference type="InterPro" id="IPR036974">
    <property type="entry name" value="PUA_sf"/>
</dbReference>
<evidence type="ECO:0000313" key="9">
    <source>
        <dbReference type="EMBL" id="TDQ49912.1"/>
    </source>
</evidence>
<sequence length="305" mass="33432">MQVKIPRRPISGVLLLDKITGVSSNSALQRVKRLYQAEKAGHTGSLDPLASGLLPICLGEATKFSQYLLDADKVYEVTAKFGVRTDTFDAEGKVLAEQPAIADETKLRAVVQSFLGEQQQLPPMYSALKKDGKPLYELARQGIEIERETRTITIFSLDIVNIEWPQVAFRVHCSKGTYIRTLIDDMGLAFGCGAYVTVLRRTAAGHFSSEQMLTSDAIDALKNEQGLDAIDQLLLPIESLIPQFPIVTLKAPMAHFLMNGQAVYLSSVKTEGLHALFREDGTFLGVGEADGVGNIQPKRLVRLAD</sequence>
<dbReference type="EC" id="5.4.99.25" evidence="5"/>
<dbReference type="EMBL" id="SNYM01000003">
    <property type="protein sequence ID" value="TDQ49912.1"/>
    <property type="molecule type" value="Genomic_DNA"/>
</dbReference>
<dbReference type="GO" id="GO:1990481">
    <property type="term" value="P:mRNA pseudouridine synthesis"/>
    <property type="evidence" value="ECO:0007669"/>
    <property type="project" value="TreeGrafter"/>
</dbReference>
<dbReference type="PANTHER" id="PTHR13767:SF2">
    <property type="entry name" value="PSEUDOURIDYLATE SYNTHASE TRUB1"/>
    <property type="match status" value="1"/>
</dbReference>
<dbReference type="SUPFAM" id="SSF88697">
    <property type="entry name" value="PUA domain-like"/>
    <property type="match status" value="1"/>
</dbReference>
<keyword evidence="4 5" id="KW-0413">Isomerase</keyword>
<evidence type="ECO:0000259" key="7">
    <source>
        <dbReference type="Pfam" id="PF09157"/>
    </source>
</evidence>
<reference evidence="9 10" key="1">
    <citation type="submission" date="2019-03" db="EMBL/GenBank/DDBJ databases">
        <title>Genomic Encyclopedia of Type Strains, Phase IV (KMG-IV): sequencing the most valuable type-strain genomes for metagenomic binning, comparative biology and taxonomic classification.</title>
        <authorList>
            <person name="Goeker M."/>
        </authorList>
    </citation>
    <scope>NUCLEOTIDE SEQUENCE [LARGE SCALE GENOMIC DNA]</scope>
    <source>
        <strain evidence="9 10">DSM 103792</strain>
    </source>
</reference>
<dbReference type="InterPro" id="IPR002501">
    <property type="entry name" value="PsdUridine_synth_N"/>
</dbReference>
<evidence type="ECO:0000256" key="3">
    <source>
        <dbReference type="ARBA" id="ARBA00022694"/>
    </source>
</evidence>
<gene>
    <name evidence="5" type="primary">truB</name>
    <name evidence="9" type="ORF">EV696_103287</name>
</gene>
<comment type="function">
    <text evidence="5">Responsible for synthesis of pseudouridine from uracil-55 in the psi GC loop of transfer RNAs.</text>
</comment>
<feature type="domain" description="tRNA pseudouridine synthase II TruB subfamily 1 C-terminal" evidence="7">
    <location>
        <begin position="245"/>
        <end position="301"/>
    </location>
</feature>
<dbReference type="GO" id="GO:0003723">
    <property type="term" value="F:RNA binding"/>
    <property type="evidence" value="ECO:0007669"/>
    <property type="project" value="InterPro"/>
</dbReference>
<feature type="domain" description="tRNA pseudouridylate synthase B C-terminal" evidence="8">
    <location>
        <begin position="180"/>
        <end position="240"/>
    </location>
</feature>
<protein>
    <recommendedName>
        <fullName evidence="5">tRNA pseudouridine synthase B</fullName>
        <ecNumber evidence="5">5.4.99.25</ecNumber>
    </recommendedName>
    <alternativeName>
        <fullName evidence="5">tRNA pseudouridine(55) synthase</fullName>
        <shortName evidence="5">Psi55 synthase</shortName>
    </alternativeName>
    <alternativeName>
        <fullName evidence="5">tRNA pseudouridylate synthase</fullName>
    </alternativeName>
    <alternativeName>
        <fullName evidence="5">tRNA-uridine isomerase</fullName>
    </alternativeName>
</protein>
<organism evidence="9 10">
    <name type="scientific">Permianibacter aggregans</name>
    <dbReference type="NCBI Taxonomy" id="1510150"/>
    <lineage>
        <taxon>Bacteria</taxon>
        <taxon>Pseudomonadati</taxon>
        <taxon>Pseudomonadota</taxon>
        <taxon>Gammaproteobacteria</taxon>
        <taxon>Pseudomonadales</taxon>
        <taxon>Pseudomonadaceae</taxon>
        <taxon>Permianibacter</taxon>
    </lineage>
</organism>
<evidence type="ECO:0000256" key="1">
    <source>
        <dbReference type="ARBA" id="ARBA00000385"/>
    </source>
</evidence>
<feature type="domain" description="Pseudouridine synthase II N-terminal" evidence="6">
    <location>
        <begin position="32"/>
        <end position="179"/>
    </location>
</feature>
<evidence type="ECO:0000313" key="10">
    <source>
        <dbReference type="Proteomes" id="UP000295375"/>
    </source>
</evidence>
<dbReference type="GO" id="GO:0031119">
    <property type="term" value="P:tRNA pseudouridine synthesis"/>
    <property type="evidence" value="ECO:0007669"/>
    <property type="project" value="UniProtKB-UniRule"/>
</dbReference>
<comment type="similarity">
    <text evidence="2 5">Belongs to the pseudouridine synthase TruB family. Type 1 subfamily.</text>
</comment>
<dbReference type="InterPro" id="IPR015947">
    <property type="entry name" value="PUA-like_sf"/>
</dbReference>
<proteinExistence type="inferred from homology"/>
<evidence type="ECO:0000256" key="5">
    <source>
        <dbReference type="HAMAP-Rule" id="MF_01080"/>
    </source>
</evidence>
<comment type="catalytic activity">
    <reaction evidence="1 5">
        <text>uridine(55) in tRNA = pseudouridine(55) in tRNA</text>
        <dbReference type="Rhea" id="RHEA:42532"/>
        <dbReference type="Rhea" id="RHEA-COMP:10101"/>
        <dbReference type="Rhea" id="RHEA-COMP:10102"/>
        <dbReference type="ChEBI" id="CHEBI:65314"/>
        <dbReference type="ChEBI" id="CHEBI:65315"/>
        <dbReference type="EC" id="5.4.99.25"/>
    </reaction>
</comment>
<accession>A0A4R6US71</accession>
<name>A0A4R6US71_9GAMM</name>
<keyword evidence="10" id="KW-1185">Reference proteome</keyword>
<evidence type="ECO:0000259" key="8">
    <source>
        <dbReference type="Pfam" id="PF16198"/>
    </source>
</evidence>
<evidence type="ECO:0000259" key="6">
    <source>
        <dbReference type="Pfam" id="PF01509"/>
    </source>
</evidence>
<dbReference type="AlphaFoldDB" id="A0A4R6US71"/>
<comment type="caution">
    <text evidence="9">The sequence shown here is derived from an EMBL/GenBank/DDBJ whole genome shotgun (WGS) entry which is preliminary data.</text>
</comment>
<dbReference type="HAMAP" id="MF_01080">
    <property type="entry name" value="TruB_bact"/>
    <property type="match status" value="1"/>
</dbReference>
<dbReference type="RefSeq" id="WP_133588643.1">
    <property type="nucleotide sequence ID" value="NZ_CP037953.1"/>
</dbReference>
<dbReference type="GO" id="GO:0160148">
    <property type="term" value="F:tRNA pseudouridine(55) synthase activity"/>
    <property type="evidence" value="ECO:0007669"/>
    <property type="project" value="UniProtKB-EC"/>
</dbReference>
<dbReference type="Proteomes" id="UP000295375">
    <property type="component" value="Unassembled WGS sequence"/>
</dbReference>
<dbReference type="InterPro" id="IPR032819">
    <property type="entry name" value="TruB_C"/>
</dbReference>
<dbReference type="CDD" id="cd21152">
    <property type="entry name" value="PUA_TruB_bacterial"/>
    <property type="match status" value="1"/>
</dbReference>
<dbReference type="InterPro" id="IPR020103">
    <property type="entry name" value="PsdUridine_synth_cat_dom_sf"/>
</dbReference>
<evidence type="ECO:0000256" key="2">
    <source>
        <dbReference type="ARBA" id="ARBA00005642"/>
    </source>
</evidence>
<dbReference type="CDD" id="cd02573">
    <property type="entry name" value="PseudoU_synth_EcTruB"/>
    <property type="match status" value="1"/>
</dbReference>
<dbReference type="OrthoDB" id="9802309at2"/>
<dbReference type="Pfam" id="PF16198">
    <property type="entry name" value="TruB_C_2"/>
    <property type="match status" value="1"/>
</dbReference>
<dbReference type="Pfam" id="PF09157">
    <property type="entry name" value="TruB-C_2"/>
    <property type="match status" value="1"/>
</dbReference>
<feature type="active site" description="Nucleophile" evidence="5">
    <location>
        <position position="47"/>
    </location>
</feature>
<dbReference type="Gene3D" id="2.30.130.10">
    <property type="entry name" value="PUA domain"/>
    <property type="match status" value="1"/>
</dbReference>
<dbReference type="Gene3D" id="3.30.2350.10">
    <property type="entry name" value="Pseudouridine synthase"/>
    <property type="match status" value="1"/>
</dbReference>
<dbReference type="Pfam" id="PF01509">
    <property type="entry name" value="TruB_N"/>
    <property type="match status" value="1"/>
</dbReference>